<dbReference type="STRING" id="391625.PPSIR1_24639"/>
<dbReference type="InterPro" id="IPR041079">
    <property type="entry name" value="Neuraminidase-like"/>
</dbReference>
<dbReference type="PROSITE" id="PS51642">
    <property type="entry name" value="HEMOPEXIN_2"/>
    <property type="match status" value="8"/>
</dbReference>
<keyword evidence="6" id="KW-1185">Reference proteome</keyword>
<evidence type="ECO:0000313" key="5">
    <source>
        <dbReference type="EMBL" id="EDM76872.1"/>
    </source>
</evidence>
<dbReference type="eggNOG" id="COG0497">
    <property type="taxonomic scope" value="Bacteria"/>
</dbReference>
<dbReference type="InterPro" id="IPR046839">
    <property type="entry name" value="ABC_toxin_N"/>
</dbReference>
<evidence type="ECO:0000259" key="4">
    <source>
        <dbReference type="Pfam" id="PF20220"/>
    </source>
</evidence>
<evidence type="ECO:0000259" key="3">
    <source>
        <dbReference type="Pfam" id="PF18413"/>
    </source>
</evidence>
<proteinExistence type="predicted"/>
<reference evidence="5 6" key="1">
    <citation type="submission" date="2007-06" db="EMBL/GenBank/DDBJ databases">
        <authorList>
            <person name="Shimkets L."/>
            <person name="Ferriera S."/>
            <person name="Johnson J."/>
            <person name="Kravitz S."/>
            <person name="Beeson K."/>
            <person name="Sutton G."/>
            <person name="Rogers Y.-H."/>
            <person name="Friedman R."/>
            <person name="Frazier M."/>
            <person name="Venter J.C."/>
        </authorList>
    </citation>
    <scope>NUCLEOTIDE SEQUENCE [LARGE SCALE GENOMIC DNA]</scope>
    <source>
        <strain evidence="5 6">SIR-1</strain>
    </source>
</reference>
<feature type="domain" description="ABC toxin N-terminal" evidence="4">
    <location>
        <begin position="2662"/>
        <end position="2788"/>
    </location>
</feature>
<sequence>MSNRPTLPTYRDLFGALDFQPGEPGRSALSPAAYLADLLQLIEDRFETTDLFVRRPDIRALNLDADNSFTLLPYLCIVNEVLEARVVRLSEQPDAQAVLASAEHPLPLPFDRDHARLRELLALLRAAPGELYRLLTPTPQADTLARESLGLSEAQVAILVEDRSADPAKLARAYGLADAAGLQGLAQLDAFQAATDIDASGLRELLHLGLSETALDAQGNTERSAAGELFVNAGEASGYAELDAAQTRLQWGGGVEPGPLPASWLDRAHRLLRLSMWTGLSLRELDRVLRTVCDSRLDRAALRRLAVVRELAGRWQIDLATVCSLLGELDDLGDDAPLVLDETTVVATADSPFDRVFNGAAAELAEAYFLGAHPYVPEPYAEFVPVEVQGDLLLEGNKAARVRIQGALGLSSTELESLVEALRERAATRGRASRLSGAFGPLALSLLHRAARIAELLDLGVLELLELLDVIAADPSLRGLGALGLVEEDHAALVDDDLYRVLESGSVAERTYLLRTVVAVWTWAQAAGLGVSDLVDICLPPPVAEDLEALEADRNPDPRVVAATQARLTLCQGLLEAYAPTALNAAAFTGEELGARAARRAHRALLEGDYDLLAEADPGLVLFDEDAAREWAFDSVEGLDQVEAAELAELDLGEALAELLHVSLLRNGTLDLEGAVLPEAFEALGAFVVEAPLDRHGPAVFDALARLAKAAAKPGESPEVIEIELYLSDLLALNIPKAEAEAILANMRLRGEIDEQGRVAQASKYLDESGRYRCKLALGLGAETETETVRAFFEARRERFLAAPVTVSAGDFQALGMEPAELDGLIRNLIFNGVLDGRRRVADKQAVLAMAPGALRLALPYHRHRRAVQAVLQARVATARARELKVSAEDLRPLAADILARRVIATLQARGELDSERRPSPAFRELLRASRTPTLELGAEYSAAERLAIGAHLHGQIVERDRFELTAAMAAGIELDAAGAKALRELLVDTGDLLPSGGLPPERLATFLDINGALNFELEGSEDYARDVFFLLHDLALRLDARVRALVTSLEGVAKAQGLAVLRALASGIELSERETQALVEHMLVGDGELAATLLVPVLDAREDDGSLSEIPEHRRLRRFLDRAVQFAAFARKVQLGHRGVALAFAEQGLVDKFPESIELPAGASTIDALLPDLDGELIVFHGARLWSYDVDSLTPLAAAEPLTLISPLLEGVEAIDAAYTDAEGDHWIYAAGRVFTREHDDARWVEVERELGKVESKFVAPTEVDAAFVDHEGFRYLFIDDQYLRSADGVHVDPGYPRTLATHWSEELDFAMPAALRECGEGGLVDAAFTDASRRTWLFRGGQVYRSDAPNQAMDLRDRWGRVEADFAELRRLDAVAEVDGLCALIHDEHVLVHGDSLETVDARALEGHPTTLERWLPELPQVLREGLDAGFTDWTGQVHLFGEDHYGTRNDGVWSVGELASRWGRVRNELQDTGRVDAALMGLDGRLYVFSGTQYLRYSELESGYADEGYPRTIATDWGGLERVDAAFVLDGRTYLFGTMVEQGAVYLRFGTRDYEVADEGYPRATDDNWWNLPFALTEAGFATPDGIMNGGDGRVYLFSGDQLIHFDHNQRVWSDPEPIREHFAGLPFDSISAGVTDGDGHTWLFSAGETTLDHDGVGEVIEASGPMVARYSDADFTRLDDRFPKPTRHGWGRIRNALQDGGHVDAAVRLITPVIEEHDEDEDELRSKLLTAAVEPVLAEVVYLFSGEQFYRYSSADLEWVDEGYPKRLDALRDEPRFAKLDDAALAAMATSLDGVWADGGEVFVFTGAHVHVASTDWYREIDGLVGGGLRAAAHDEGRLIAYASEGWRHLRMPEGPAATRPAALPRFLRGAPEAFRQPEAVLLGQDDNAYLFANGRCWDRALERDYPIAQAWGRTGNAIAEDERVDAGLRSPEGRLFVFRGGEYLQFSPDALKPGAGTSWTLPSVADGPAGSIAERFGGLRDVHLAYTHGEHTYLLEAPNAEGEFRYQRYCDEALEEPEFDEPMAADLSFWKLPSIHVEQGFDRVDAVLVEGEDLFLIRGREFLHFEASTQTWTYPRELELFWPGLPERHPDFEAVSAAFEDGEGTTWFFAEGTCFAYRRDASDPKLPGSFHDIEARWGQIDNRLRQREGVDATLVVGAYTYLFSGDQYVRYTGSNYERVDAGYPKRLVANLREEPGFAHLPEELERHFEAVEEAIAAGSEGQPRSVDAAWATRGVITLIAGGRAYACVDALTRTLTLGQLGVIRNELQRRGRVDASFVDQGGALWLFSGDQAYRYTEHDAETVDAGFPRSIPEQLVPTLIGTPRALPEAFHAELDGAMLEADGAVLLLAEGEFLRMWPMQPERPTQRGSLAQLWQTPANPFAATEQDPNPRIDAALLGPEGELYVFKGEHYVRYTEPSAEAVDEGYPRAIRDDWGDLPVDFEAGIDGAFSFEGRRYVSRGEAYVRYSGEQLRRIDAIGAQPFARRWRHANDFLIRDLHLIWRAVDIERREGVAEALSPEEGPGGSIEGSFLDLLIEPQPDVTYPYALLAALFEWPIDDLQWLVRRGAFLHRPGRTEALEAEFDLELLLRVVDIMELCQRLGSYPSELHGQVWRPLYGPLDSRAPAAAADTLRRLLGTLYPGADWLTIGRQLLDADNRARRDALVAWILAREPALAEPRDLYEELLVDIQVDPSLDTSRIKEAIAATQLYMHRYLVNLEAPTPRAGAEQSPVAAAAEAKAQLKRQWEWMQNFRVWEANRKVFLHPENYIRPELRDTRTPSFMTLQDDLLQGEINDQRSTEVFKKYLDEYTEVSSLTIAGGYIREGRDDASDRELVLFGQTGTDPKRYYYRTATFLRGRTQDATWAAWQPLDVEIDSPRVYPVDAFGRLFVFWAQIELETGEGSSTSIRANDVSGGSQASATVNTRRRLQVYFSYYDLNLRWIPAQKLGLSVVEGRSIDGVQLVVERSLHLGAEEQENIIVGLSYSAGGQVVRRNASLTSALETRPATRPPSDSAGIELFSSLFAASERPDQVVRLNSAADSSEGPWYSFHLKGGSFLCKPAVASLDDRAMALQPLAGNLHGLPQWDGVDAGLESTDGSTYLFHNAAGAYAKIGADGSMTEEPVYRRWGHIDNSIARGGQFDASWWQDGKMYMSLGGEYLRYSKGTLLADEVGVLTLAGNADGLPEWSKIESAFTDAQGRVWYFGQGLSARSDDLTTTTPIGERWGRGANDFTTASGRANAVRTGFTVGDKTFVVGPKVYLRYTGSSYAASDAGYPKAQSLFAILAELGCTNNDEAYEDMKIDVVLTEAKRTVIHTDNGRNFQLEGTEVIEFAASSGRGRGRGRGRGQDEAAAAAELTHARSVVVHGEREFVFGRKDSRSLQQGDSLISLGRVLSAAMLGLDGELYLFAGSEFITVPSQGLSLDIIDKAVDAWRDTARNIGAFWGTQASAIVRNQRVDAALRRGEHTFLVCDGEYVRYSGEAYELCDEGYPKPLAGNPDGLPEWTGLSAALDNADGKGNACYFDGQEHAFATDLTKRESNAFRWGLIHNQMLARGVDAAWVEGQAHMFVCSQQLIRYTADEAGQLGRFMDVGYPKQLELARFGVVRAAFVIGEDFYVVGDGVFVCCPVSEPERILPGYPKKGHLGALAHDVNMRHGTGRALRPTGFEHLGVRGATVSGNTIVFDIDEGNNYRGVTLKARLNLGHGELHVEWIHHPWHRIWGWSWGGWHFDPALPDVQEENTEVDVTVGGHRYVFRDNQFMRLTAGEGMTSWQPDARSVDQVWGAAAIDAAVRLRGKLYLFIGDHYLQAPGGDAIGDLSLVRAIDGAWGNLPASLHDGVDAALYAGGVLTLFRGDHYLRFTDADTEPYEVSTVRYDVVRLTTATASTLNQRLFAGGLDGLLALRSQEVDELPRFAPDHSSSETIRFNPARIGSHPIGTHLDFSSANGIYYWEIFFHAPFLVAQSLNTSQRFDEARRWYEYIFDPTEAPDTWKFLPFLAADVEAIAERIEGRLSDLAGASVDTTSVAARLRAIAATLLPMDMAFQGERALSPEEEASLLALAKLDDLRRDVLALDARRPEAVEARRELEETVGVIEQLAMTWTAMQNAAGQLRVFLDDPFDPHALASLRRIAYRKALLMRYIDNLLDWGDMLFSQYTRESINEARMLYVLAWDLLGRRPAPLGRRVLTEDRPYAALRDASEGYDFLLYLQSGLDPATTDLSFAGKAPQSIAWPSYFYLPENQELIGYWGRVEDRLHKIRHGLNLMGVKQPLPLFQPPIDPMAIVSAVAGGASVAGAVASVGPVSVPHYRFRFLMDRAQGLVSKLQQFGGELLATLEKRDAEKLSRLQVRQESELHTMTVEVRRLQIAEAEANKRGLQQGLLNAQRRGEVYQDWLDKGLNPLEIAQLSLMAGSVAAHAVSAIFRIIAAFGGAAPDGYAGPFNLGVKGGGDQIGRSQNALAEILQGVAEGLSIGGEILGIVGQHERMKDEWRLQKDLAAYDANQISEQLVGADAAIASASQELAIVERQIAHNRAVDEFYRGKFSKQELYQWMADRLSTLYYQTYKLALDYARAAERAYQFETGAPVQDVQFVRGHHWDSQRKGLTAGDALGLDLDRMEAAYTHGDARRLEIGKQVSLLELDPLAFLKLQAEGACEFELSEALFDYDFPGHYRRQIKTIALVLDAGEGVTVNATLTQLTNRTVLHPDAKAVNFLLNARGEAPVSLRSNWKSQQQIALSHHDKFDKNNGLFELRFDSERYLPFEGTGAVSRWRLELGGKVGSYDRSAIKDVTIDLRYSALQGGEAFAAQVRGQLKPYDALRHFDVAAAFPEAWQRFRNGLADTLVLPLSPAHFPNMASSRIRSVLAHYALDASGTGGVTASLELGESIALPESRMVDTAGLRVGQSGAAVTLRVRGDRGRLSNLVLVMSYRAAVR</sequence>
<dbReference type="InterPro" id="IPR018003">
    <property type="entry name" value="Insecticidal_toxin/plasmid_vir"/>
</dbReference>
<dbReference type="RefSeq" id="WP_006973966.1">
    <property type="nucleotide sequence ID" value="NZ_ABCS01000056.1"/>
</dbReference>
<name>A6GB75_9BACT</name>
<gene>
    <name evidence="5" type="ORF">PPSIR1_24639</name>
</gene>
<dbReference type="InterPro" id="IPR040840">
    <property type="entry name" value="TcA_TcB_BD"/>
</dbReference>
<dbReference type="InterPro" id="IPR018487">
    <property type="entry name" value="Hemopexin-like_repeat"/>
</dbReference>
<dbReference type="eggNOG" id="COG2351">
    <property type="taxonomic scope" value="Bacteria"/>
</dbReference>
<dbReference type="Pfam" id="PF18413">
    <property type="entry name" value="Neuraminidase"/>
    <property type="match status" value="1"/>
</dbReference>
<dbReference type="Proteomes" id="UP000005801">
    <property type="component" value="Unassembled WGS sequence"/>
</dbReference>
<dbReference type="EMBL" id="ABCS01000056">
    <property type="protein sequence ID" value="EDM76872.1"/>
    <property type="molecule type" value="Genomic_DNA"/>
</dbReference>
<feature type="domain" description="Neuraminidase-like" evidence="3">
    <location>
        <begin position="2819"/>
        <end position="2952"/>
    </location>
</feature>
<dbReference type="SMART" id="SM00120">
    <property type="entry name" value="HX"/>
    <property type="match status" value="18"/>
</dbReference>
<dbReference type="eggNOG" id="COG3409">
    <property type="taxonomic scope" value="Bacteria"/>
</dbReference>
<keyword evidence="1" id="KW-0843">Virulence</keyword>
<evidence type="ECO:0000259" key="2">
    <source>
        <dbReference type="Pfam" id="PF18276"/>
    </source>
</evidence>
<evidence type="ECO:0008006" key="7">
    <source>
        <dbReference type="Google" id="ProtNLM"/>
    </source>
</evidence>
<dbReference type="OrthoDB" id="9781691at2"/>
<dbReference type="Pfam" id="PF00045">
    <property type="entry name" value="Hemopexin"/>
    <property type="match status" value="4"/>
</dbReference>
<dbReference type="Pfam" id="PF20220">
    <property type="entry name" value="ABC_toxin_N"/>
    <property type="match status" value="1"/>
</dbReference>
<dbReference type="Pfam" id="PF03538">
    <property type="entry name" value="VRP1"/>
    <property type="match status" value="1"/>
</dbReference>
<evidence type="ECO:0000256" key="1">
    <source>
        <dbReference type="ARBA" id="ARBA00023026"/>
    </source>
</evidence>
<dbReference type="InterPro" id="IPR036375">
    <property type="entry name" value="Hemopexin-like_dom_sf"/>
</dbReference>
<accession>A6GB75</accession>
<dbReference type="Pfam" id="PF18276">
    <property type="entry name" value="TcA_TcB_BD"/>
    <property type="match status" value="1"/>
</dbReference>
<dbReference type="Gene3D" id="2.110.10.10">
    <property type="entry name" value="Hemopexin-like domain"/>
    <property type="match status" value="11"/>
</dbReference>
<comment type="caution">
    <text evidence="5">The sequence shown here is derived from an EMBL/GenBank/DDBJ whole genome shotgun (WGS) entry which is preliminary data.</text>
</comment>
<organism evidence="5 6">
    <name type="scientific">Plesiocystis pacifica SIR-1</name>
    <dbReference type="NCBI Taxonomy" id="391625"/>
    <lineage>
        <taxon>Bacteria</taxon>
        <taxon>Pseudomonadati</taxon>
        <taxon>Myxococcota</taxon>
        <taxon>Polyangia</taxon>
        <taxon>Nannocystales</taxon>
        <taxon>Nannocystaceae</taxon>
        <taxon>Plesiocystis</taxon>
    </lineage>
</organism>
<feature type="domain" description="Tc toxin complex TcA C-terminal TcB-binding" evidence="2">
    <location>
        <begin position="4507"/>
        <end position="4797"/>
    </location>
</feature>
<evidence type="ECO:0000313" key="6">
    <source>
        <dbReference type="Proteomes" id="UP000005801"/>
    </source>
</evidence>
<dbReference type="SUPFAM" id="SSF50923">
    <property type="entry name" value="Hemopexin-like domain"/>
    <property type="match status" value="10"/>
</dbReference>
<protein>
    <recommendedName>
        <fullName evidence="7">Hemopexin</fullName>
    </recommendedName>
</protein>